<proteinExistence type="predicted"/>
<dbReference type="Gene3D" id="3.80.10.10">
    <property type="entry name" value="Ribonuclease Inhibitor"/>
    <property type="match status" value="2"/>
</dbReference>
<dbReference type="GO" id="GO:0005737">
    <property type="term" value="C:cytoplasm"/>
    <property type="evidence" value="ECO:0007669"/>
    <property type="project" value="TreeGrafter"/>
</dbReference>
<keyword evidence="3" id="KW-1185">Reference proteome</keyword>
<dbReference type="RefSeq" id="XP_028027621.1">
    <property type="nucleotide sequence ID" value="XM_028171820.1"/>
</dbReference>
<dbReference type="InterPro" id="IPR050216">
    <property type="entry name" value="LRR_domain-containing"/>
</dbReference>
<gene>
    <name evidence="4" type="primary">LOC114241081</name>
</gene>
<keyword evidence="2" id="KW-0677">Repeat</keyword>
<dbReference type="GeneID" id="114241081"/>
<protein>
    <submittedName>
        <fullName evidence="4">Leucine-rich repeat protein SHOC-2 isoform X1</fullName>
    </submittedName>
</protein>
<evidence type="ECO:0000313" key="4">
    <source>
        <dbReference type="RefSeq" id="XP_028027621.1"/>
    </source>
</evidence>
<evidence type="ECO:0000313" key="3">
    <source>
        <dbReference type="Proteomes" id="UP000504629"/>
    </source>
</evidence>
<dbReference type="SUPFAM" id="SSF52058">
    <property type="entry name" value="L domain-like"/>
    <property type="match status" value="1"/>
</dbReference>
<dbReference type="SMART" id="SM00369">
    <property type="entry name" value="LRR_TYP"/>
    <property type="match status" value="5"/>
</dbReference>
<dbReference type="Pfam" id="PF13855">
    <property type="entry name" value="LRR_8"/>
    <property type="match status" value="1"/>
</dbReference>
<evidence type="ECO:0000256" key="2">
    <source>
        <dbReference type="ARBA" id="ARBA00022737"/>
    </source>
</evidence>
<keyword evidence="1" id="KW-0433">Leucine-rich repeat</keyword>
<name>A0A6J2JDR3_BOMMA</name>
<reference evidence="4" key="1">
    <citation type="submission" date="2025-08" db="UniProtKB">
        <authorList>
            <consortium name="RefSeq"/>
        </authorList>
    </citation>
    <scope>IDENTIFICATION</scope>
    <source>
        <tissue evidence="4">Silk gland</tissue>
    </source>
</reference>
<dbReference type="PANTHER" id="PTHR48051">
    <property type="match status" value="1"/>
</dbReference>
<dbReference type="InterPro" id="IPR003591">
    <property type="entry name" value="Leu-rich_rpt_typical-subtyp"/>
</dbReference>
<dbReference type="Proteomes" id="UP000504629">
    <property type="component" value="Unplaced"/>
</dbReference>
<accession>A0A6J2JDR3</accession>
<dbReference type="KEGG" id="bman:114241081"/>
<dbReference type="InterPro" id="IPR001611">
    <property type="entry name" value="Leu-rich_rpt"/>
</dbReference>
<dbReference type="OrthoDB" id="1394818at2759"/>
<dbReference type="AlphaFoldDB" id="A0A6J2JDR3"/>
<organism evidence="3 4">
    <name type="scientific">Bombyx mandarina</name>
    <name type="common">Wild silk moth</name>
    <name type="synonym">Wild silkworm</name>
    <dbReference type="NCBI Taxonomy" id="7092"/>
    <lineage>
        <taxon>Eukaryota</taxon>
        <taxon>Metazoa</taxon>
        <taxon>Ecdysozoa</taxon>
        <taxon>Arthropoda</taxon>
        <taxon>Hexapoda</taxon>
        <taxon>Insecta</taxon>
        <taxon>Pterygota</taxon>
        <taxon>Neoptera</taxon>
        <taxon>Endopterygota</taxon>
        <taxon>Lepidoptera</taxon>
        <taxon>Glossata</taxon>
        <taxon>Ditrysia</taxon>
        <taxon>Bombycoidea</taxon>
        <taxon>Bombycidae</taxon>
        <taxon>Bombycinae</taxon>
        <taxon>Bombyx</taxon>
    </lineage>
</organism>
<dbReference type="PROSITE" id="PS51450">
    <property type="entry name" value="LRR"/>
    <property type="match status" value="2"/>
</dbReference>
<dbReference type="Pfam" id="PF00560">
    <property type="entry name" value="LRR_1"/>
    <property type="match status" value="2"/>
</dbReference>
<dbReference type="InterPro" id="IPR032675">
    <property type="entry name" value="LRR_dom_sf"/>
</dbReference>
<sequence length="372" mass="41507">MSAILKFIRENHILALIEQAIAKKKSRLSLNGFEITEIPGLLYTCLEVEHLYLHKNKISIFPVEITLLINLTTLTLDYNNLSSLPTEIGNLKNLVNLNLSYNPLNVLIPEIGDLEKLEAFWCNRIGLKEIPKEIGKLTQLDTFGARGNELKTIPEEMTSLAKLRWLTLENNQIETLPDTMDRMTALVHCNLRNNRLEQFPSSILKCKELMFLQLNSNQISSVPANLDTSLVPGLEMIDLRSNPICELSHPEHALIKYTDEATTQTSDSNGSLASAMPSTSRVYGAQALALNATALRLPAAPEHQHPDPLVIEMDLDSSSVESSEDWENSVNSSVLDVQYQSEDDIDDNDIAQFFQAVGMVLPELSKYASMAC</sequence>
<dbReference type="PANTHER" id="PTHR48051:SF54">
    <property type="entry name" value="LEUCINE-RICH REPEAT-CONTAINING PROTEIN"/>
    <property type="match status" value="1"/>
</dbReference>
<evidence type="ECO:0000256" key="1">
    <source>
        <dbReference type="ARBA" id="ARBA00022614"/>
    </source>
</evidence>